<reference evidence="7 8" key="1">
    <citation type="journal article" date="2016" name="Genome Announc.">
        <title>Genome Sequence of Madurella mycetomatis mm55, Isolated from a Human Mycetoma Case in Sudan.</title>
        <authorList>
            <person name="Smit S."/>
            <person name="Derks M.F."/>
            <person name="Bervoets S."/>
            <person name="Fahal A."/>
            <person name="van Leeuwen W."/>
            <person name="van Belkum A."/>
            <person name="van de Sande W.W."/>
        </authorList>
    </citation>
    <scope>NUCLEOTIDE SEQUENCE [LARGE SCALE GENOMIC DNA]</scope>
    <source>
        <strain evidence="8">mm55</strain>
    </source>
</reference>
<dbReference type="STRING" id="100816.A0A175WCC2"/>
<dbReference type="AlphaFoldDB" id="A0A175WCC2"/>
<protein>
    <submittedName>
        <fullName evidence="7">Sphingoid long-chain base transporter RSB1</fullName>
    </submittedName>
</protein>
<feature type="transmembrane region" description="Helical" evidence="6">
    <location>
        <begin position="282"/>
        <end position="303"/>
    </location>
</feature>
<keyword evidence="8" id="KW-1185">Reference proteome</keyword>
<feature type="transmembrane region" description="Helical" evidence="6">
    <location>
        <begin position="192"/>
        <end position="215"/>
    </location>
</feature>
<feature type="region of interest" description="Disordered" evidence="5">
    <location>
        <begin position="314"/>
        <end position="370"/>
    </location>
</feature>
<comment type="subcellular location">
    <subcellularLocation>
        <location evidence="1">Membrane</location>
        <topology evidence="1">Multi-pass membrane protein</topology>
    </subcellularLocation>
</comment>
<evidence type="ECO:0000313" key="7">
    <source>
        <dbReference type="EMBL" id="KXX81162.1"/>
    </source>
</evidence>
<dbReference type="PANTHER" id="PTHR31465:SF8">
    <property type="entry name" value="DOMAIN PROTEIN, PUTATIVE (AFU_ORTHOLOGUE AFUA_6G14140)-RELATED"/>
    <property type="match status" value="1"/>
</dbReference>
<dbReference type="PANTHER" id="PTHR31465">
    <property type="entry name" value="PROTEIN RTA1-RELATED"/>
    <property type="match status" value="1"/>
</dbReference>
<dbReference type="InterPro" id="IPR007568">
    <property type="entry name" value="RTA1"/>
</dbReference>
<dbReference type="EMBL" id="LCTW02000041">
    <property type="protein sequence ID" value="KXX81162.1"/>
    <property type="molecule type" value="Genomic_DNA"/>
</dbReference>
<dbReference type="GO" id="GO:0000324">
    <property type="term" value="C:fungal-type vacuole"/>
    <property type="evidence" value="ECO:0007669"/>
    <property type="project" value="TreeGrafter"/>
</dbReference>
<feature type="transmembrane region" description="Helical" evidence="6">
    <location>
        <begin position="113"/>
        <end position="133"/>
    </location>
</feature>
<feature type="transmembrane region" description="Helical" evidence="6">
    <location>
        <begin position="154"/>
        <end position="180"/>
    </location>
</feature>
<feature type="compositionally biased region" description="Basic and acidic residues" evidence="5">
    <location>
        <begin position="319"/>
        <end position="332"/>
    </location>
</feature>
<keyword evidence="2 6" id="KW-0812">Transmembrane</keyword>
<dbReference type="VEuPathDB" id="FungiDB:MMYC01_201580"/>
<feature type="transmembrane region" description="Helical" evidence="6">
    <location>
        <begin position="80"/>
        <end position="101"/>
    </location>
</feature>
<keyword evidence="3 6" id="KW-1133">Transmembrane helix</keyword>
<proteinExistence type="predicted"/>
<evidence type="ECO:0000256" key="1">
    <source>
        <dbReference type="ARBA" id="ARBA00004141"/>
    </source>
</evidence>
<evidence type="ECO:0000256" key="5">
    <source>
        <dbReference type="SAM" id="MobiDB-lite"/>
    </source>
</evidence>
<feature type="transmembrane region" description="Helical" evidence="6">
    <location>
        <begin position="53"/>
        <end position="73"/>
    </location>
</feature>
<keyword evidence="4 6" id="KW-0472">Membrane</keyword>
<dbReference type="Proteomes" id="UP000078237">
    <property type="component" value="Unassembled WGS sequence"/>
</dbReference>
<evidence type="ECO:0000313" key="8">
    <source>
        <dbReference type="Proteomes" id="UP000078237"/>
    </source>
</evidence>
<dbReference type="OrthoDB" id="3358017at2759"/>
<evidence type="ECO:0000256" key="3">
    <source>
        <dbReference type="ARBA" id="ARBA00022989"/>
    </source>
</evidence>
<feature type="transmembrane region" description="Helical" evidence="6">
    <location>
        <begin position="241"/>
        <end position="262"/>
    </location>
</feature>
<organism evidence="7 8">
    <name type="scientific">Madurella mycetomatis</name>
    <dbReference type="NCBI Taxonomy" id="100816"/>
    <lineage>
        <taxon>Eukaryota</taxon>
        <taxon>Fungi</taxon>
        <taxon>Dikarya</taxon>
        <taxon>Ascomycota</taxon>
        <taxon>Pezizomycotina</taxon>
        <taxon>Sordariomycetes</taxon>
        <taxon>Sordariomycetidae</taxon>
        <taxon>Sordariales</taxon>
        <taxon>Sordariales incertae sedis</taxon>
        <taxon>Madurella</taxon>
    </lineage>
</organism>
<evidence type="ECO:0000256" key="6">
    <source>
        <dbReference type="SAM" id="Phobius"/>
    </source>
</evidence>
<sequence>MDLNQIDPSMIPPGMSAEDFENAIANHYYSCNEVSPTCPVEATTLGYYPNRGINIFFAIGFGIAMIVTLVFGIRKKTWSYMAFVAAGCALELAGYAARIPLTDNPWNKPAFETQIVAIILSPTLVCISIYLTLKHVCLALNPALSRVRAHLYPFIFLPLDVSCLCVQAIGGSLAASAATSNFDMVQHGNRCIIAGIVLQVVVLLFFGTVCGDYYLRVKKWIRSDEADPEALALWKDRSFRMFMYAVTGAYSGILIRCIYRIAEMAGGWGNHIMQDEPSFIVLEGFMVLIPCILLAVFPPGILFPQMAARMSAPGRIGLRRRDGDKNDPEKQSQPEGQGSQTRVASGGESGVTEGHANKDASAEVSNSGTQ</sequence>
<gene>
    <name evidence="7" type="ORF">MMYC01_201580</name>
</gene>
<dbReference type="Pfam" id="PF04479">
    <property type="entry name" value="RTA1"/>
    <property type="match status" value="1"/>
</dbReference>
<dbReference type="GO" id="GO:0005886">
    <property type="term" value="C:plasma membrane"/>
    <property type="evidence" value="ECO:0007669"/>
    <property type="project" value="TreeGrafter"/>
</dbReference>
<comment type="caution">
    <text evidence="7">The sequence shown here is derived from an EMBL/GenBank/DDBJ whole genome shotgun (WGS) entry which is preliminary data.</text>
</comment>
<name>A0A175WCC2_9PEZI</name>
<evidence type="ECO:0000256" key="4">
    <source>
        <dbReference type="ARBA" id="ARBA00023136"/>
    </source>
</evidence>
<accession>A0A175WCC2</accession>
<feature type="compositionally biased region" description="Polar residues" evidence="5">
    <location>
        <begin position="333"/>
        <end position="343"/>
    </location>
</feature>
<evidence type="ECO:0000256" key="2">
    <source>
        <dbReference type="ARBA" id="ARBA00022692"/>
    </source>
</evidence>